<keyword evidence="2" id="KW-1185">Reference proteome</keyword>
<sequence>MAAHGWSTTGYLTVARAAGRLCVRIQPNGKKLFYFRASGAAGRQSLPLGEYQQSGRGA</sequence>
<dbReference type="RefSeq" id="WP_180549161.1">
    <property type="nucleotide sequence ID" value="NZ_JACCKX010000001.1"/>
</dbReference>
<dbReference type="AlphaFoldDB" id="A0A853IIP6"/>
<organism evidence="1 2">
    <name type="scientific">Ottowia beijingensis</name>
    <dbReference type="NCBI Taxonomy" id="1207057"/>
    <lineage>
        <taxon>Bacteria</taxon>
        <taxon>Pseudomonadati</taxon>
        <taxon>Pseudomonadota</taxon>
        <taxon>Betaproteobacteria</taxon>
        <taxon>Burkholderiales</taxon>
        <taxon>Comamonadaceae</taxon>
        <taxon>Ottowia</taxon>
    </lineage>
</organism>
<gene>
    <name evidence="1" type="ORF">H0I39_00195</name>
</gene>
<name>A0A853IIP6_9BURK</name>
<dbReference type="EMBL" id="JACCKX010000001">
    <property type="protein sequence ID" value="NZA00593.1"/>
    <property type="molecule type" value="Genomic_DNA"/>
</dbReference>
<evidence type="ECO:0000313" key="2">
    <source>
        <dbReference type="Proteomes" id="UP000589716"/>
    </source>
</evidence>
<comment type="caution">
    <text evidence="1">The sequence shown here is derived from an EMBL/GenBank/DDBJ whole genome shotgun (WGS) entry which is preliminary data.</text>
</comment>
<accession>A0A853IIP6</accession>
<evidence type="ECO:0000313" key="1">
    <source>
        <dbReference type="EMBL" id="NZA00593.1"/>
    </source>
</evidence>
<dbReference type="Proteomes" id="UP000589716">
    <property type="component" value="Unassembled WGS sequence"/>
</dbReference>
<protein>
    <submittedName>
        <fullName evidence="1">DUF4102 domain-containing protein</fullName>
    </submittedName>
</protein>
<proteinExistence type="predicted"/>
<reference evidence="1 2" key="1">
    <citation type="submission" date="2020-07" db="EMBL/GenBank/DDBJ databases">
        <authorList>
            <person name="Maaloum M."/>
        </authorList>
    </citation>
    <scope>NUCLEOTIDE SEQUENCE [LARGE SCALE GENOMIC DNA]</scope>
    <source>
        <strain evidence="1 2">GCS-AN-3</strain>
    </source>
</reference>